<organism evidence="9 10">
    <name type="scientific">Orchesella dallaii</name>
    <dbReference type="NCBI Taxonomy" id="48710"/>
    <lineage>
        <taxon>Eukaryota</taxon>
        <taxon>Metazoa</taxon>
        <taxon>Ecdysozoa</taxon>
        <taxon>Arthropoda</taxon>
        <taxon>Hexapoda</taxon>
        <taxon>Collembola</taxon>
        <taxon>Entomobryomorpha</taxon>
        <taxon>Entomobryoidea</taxon>
        <taxon>Orchesellidae</taxon>
        <taxon>Orchesellinae</taxon>
        <taxon>Orchesella</taxon>
    </lineage>
</organism>
<dbReference type="PANTHER" id="PTHR33618">
    <property type="entry name" value="39S RIBOSOMAL PROTEIN L53, MITOCHONDRIAL"/>
    <property type="match status" value="1"/>
</dbReference>
<keyword evidence="10" id="KW-1185">Reference proteome</keyword>
<keyword evidence="6" id="KW-0687">Ribonucleoprotein</keyword>
<gene>
    <name evidence="9" type="ORF">ODALV1_LOCUS2778</name>
</gene>
<dbReference type="Proteomes" id="UP001642540">
    <property type="component" value="Unassembled WGS sequence"/>
</dbReference>
<dbReference type="InterPro" id="IPR052473">
    <property type="entry name" value="mtLSU_mL53"/>
</dbReference>
<keyword evidence="3" id="KW-0809">Transit peptide</keyword>
<evidence type="ECO:0000256" key="6">
    <source>
        <dbReference type="ARBA" id="ARBA00023274"/>
    </source>
</evidence>
<keyword evidence="4" id="KW-0689">Ribosomal protein</keyword>
<dbReference type="Gene3D" id="3.40.30.10">
    <property type="entry name" value="Glutaredoxin"/>
    <property type="match status" value="1"/>
</dbReference>
<keyword evidence="5" id="KW-0496">Mitochondrion</keyword>
<comment type="similarity">
    <text evidence="2">Belongs to the mitochondrion-specific ribosomal protein mL53 family.</text>
</comment>
<evidence type="ECO:0000313" key="10">
    <source>
        <dbReference type="Proteomes" id="UP001642540"/>
    </source>
</evidence>
<reference evidence="9 10" key="1">
    <citation type="submission" date="2024-08" db="EMBL/GenBank/DDBJ databases">
        <authorList>
            <person name="Cucini C."/>
            <person name="Frati F."/>
        </authorList>
    </citation>
    <scope>NUCLEOTIDE SEQUENCE [LARGE SCALE GENOMIC DNA]</scope>
</reference>
<accession>A0ABP1PSW9</accession>
<dbReference type="PANTHER" id="PTHR33618:SF1">
    <property type="entry name" value="LARGE RIBOSOMAL SUBUNIT PROTEIN ML53"/>
    <property type="match status" value="1"/>
</dbReference>
<evidence type="ECO:0000256" key="4">
    <source>
        <dbReference type="ARBA" id="ARBA00022980"/>
    </source>
</evidence>
<evidence type="ECO:0000313" key="9">
    <source>
        <dbReference type="EMBL" id="CAL8074018.1"/>
    </source>
</evidence>
<dbReference type="EMBL" id="CAXLJM020000007">
    <property type="protein sequence ID" value="CAL8074018.1"/>
    <property type="molecule type" value="Genomic_DNA"/>
</dbReference>
<evidence type="ECO:0000256" key="1">
    <source>
        <dbReference type="ARBA" id="ARBA00004173"/>
    </source>
</evidence>
<dbReference type="Pfam" id="PF10780">
    <property type="entry name" value="MRP_L53"/>
    <property type="match status" value="1"/>
</dbReference>
<evidence type="ECO:0000256" key="7">
    <source>
        <dbReference type="ARBA" id="ARBA00035180"/>
    </source>
</evidence>
<name>A0ABP1PSW9_9HEXA</name>
<proteinExistence type="inferred from homology"/>
<comment type="caution">
    <text evidence="9">The sequence shown here is derived from an EMBL/GenBank/DDBJ whole genome shotgun (WGS) entry which is preliminary data.</text>
</comment>
<protein>
    <recommendedName>
        <fullName evidence="7">Large ribosomal subunit protein mL53</fullName>
    </recommendedName>
    <alternativeName>
        <fullName evidence="8">39S ribosomal protein L53, mitochondrial</fullName>
    </alternativeName>
</protein>
<evidence type="ECO:0000256" key="2">
    <source>
        <dbReference type="ARBA" id="ARBA00005557"/>
    </source>
</evidence>
<sequence length="136" mass="15398">MSVFRKSGLVRKPTGIFNVIISEVKRVSLQPVQRVTYTFDPFHENAKTVRDLMFILSFPKIRETNYKCAFKTNVVCDRSEGSVECKLENGKSVLFKTGNLTTLEILQQLNKVVLPLVPPPQDLSASIPKTKSQKKK</sequence>
<comment type="subcellular location">
    <subcellularLocation>
        <location evidence="1">Mitochondrion</location>
    </subcellularLocation>
</comment>
<evidence type="ECO:0000256" key="8">
    <source>
        <dbReference type="ARBA" id="ARBA00042721"/>
    </source>
</evidence>
<evidence type="ECO:0000256" key="5">
    <source>
        <dbReference type="ARBA" id="ARBA00023128"/>
    </source>
</evidence>
<evidence type="ECO:0000256" key="3">
    <source>
        <dbReference type="ARBA" id="ARBA00022946"/>
    </source>
</evidence>
<dbReference type="InterPro" id="IPR019716">
    <property type="entry name" value="Ribosomal_mL53"/>
</dbReference>